<organism evidence="1 2">
    <name type="scientific">Mycobacterium tuberculosis</name>
    <dbReference type="NCBI Taxonomy" id="1773"/>
    <lineage>
        <taxon>Bacteria</taxon>
        <taxon>Bacillati</taxon>
        <taxon>Actinomycetota</taxon>
        <taxon>Actinomycetes</taxon>
        <taxon>Mycobacteriales</taxon>
        <taxon>Mycobacteriaceae</taxon>
        <taxon>Mycobacterium</taxon>
        <taxon>Mycobacterium tuberculosis complex</taxon>
    </lineage>
</organism>
<accession>A0A916P770</accession>
<sequence>MAFSNFTSVRVLAPRASRSSLLVSFVSRKTSRPVMYSSVSPKSRRIWAWSSFGFL</sequence>
<dbReference type="EMBL" id="CSBK01000324">
    <property type="protein sequence ID" value="COX26406.1"/>
    <property type="molecule type" value="Genomic_DNA"/>
</dbReference>
<gene>
    <name evidence="1" type="ORF">ERS007739_00965</name>
</gene>
<evidence type="ECO:0000313" key="1">
    <source>
        <dbReference type="EMBL" id="COX26406.1"/>
    </source>
</evidence>
<proteinExistence type="predicted"/>
<evidence type="ECO:0000313" key="2">
    <source>
        <dbReference type="Proteomes" id="UP000039021"/>
    </source>
</evidence>
<dbReference type="AlphaFoldDB" id="A0A916P770"/>
<name>A0A916P770_MYCTX</name>
<protein>
    <submittedName>
        <fullName evidence="1">Uncharacterized protein</fullName>
    </submittedName>
</protein>
<comment type="caution">
    <text evidence="1">The sequence shown here is derived from an EMBL/GenBank/DDBJ whole genome shotgun (WGS) entry which is preliminary data.</text>
</comment>
<reference evidence="2" key="1">
    <citation type="submission" date="2015-03" db="EMBL/GenBank/DDBJ databases">
        <authorList>
            <consortium name="Pathogen Informatics"/>
        </authorList>
    </citation>
    <scope>NUCLEOTIDE SEQUENCE [LARGE SCALE GENOMIC DNA]</scope>
    <source>
        <strain evidence="2">N09902308</strain>
    </source>
</reference>
<dbReference type="Proteomes" id="UP000039021">
    <property type="component" value="Unassembled WGS sequence"/>
</dbReference>